<keyword evidence="6" id="KW-1185">Reference proteome</keyword>
<dbReference type="SUPFAM" id="SSF54928">
    <property type="entry name" value="RNA-binding domain, RBD"/>
    <property type="match status" value="1"/>
</dbReference>
<evidence type="ECO:0000256" key="2">
    <source>
        <dbReference type="PROSITE-ProRule" id="PRU00176"/>
    </source>
</evidence>
<dbReference type="GO" id="GO:0042274">
    <property type="term" value="P:ribosomal small subunit biogenesis"/>
    <property type="evidence" value="ECO:0007669"/>
    <property type="project" value="TreeGrafter"/>
</dbReference>
<evidence type="ECO:0000256" key="1">
    <source>
        <dbReference type="ARBA" id="ARBA00022884"/>
    </source>
</evidence>
<feature type="domain" description="RRM" evidence="4">
    <location>
        <begin position="159"/>
        <end position="244"/>
    </location>
</feature>
<dbReference type="CDD" id="cd12400">
    <property type="entry name" value="RRM_Nop6"/>
    <property type="match status" value="1"/>
</dbReference>
<gene>
    <name evidence="5" type="ORF">D9613_002167</name>
</gene>
<evidence type="ECO:0000313" key="5">
    <source>
        <dbReference type="EMBL" id="KAF4623130.1"/>
    </source>
</evidence>
<comment type="caution">
    <text evidence="5">The sequence shown here is derived from an EMBL/GenBank/DDBJ whole genome shotgun (WGS) entry which is preliminary data.</text>
</comment>
<proteinExistence type="predicted"/>
<dbReference type="GO" id="GO:0005730">
    <property type="term" value="C:nucleolus"/>
    <property type="evidence" value="ECO:0007669"/>
    <property type="project" value="TreeGrafter"/>
</dbReference>
<dbReference type="PANTHER" id="PTHR23236:SF51">
    <property type="entry name" value="NUCLEOLAR PROTEIN 6"/>
    <property type="match status" value="1"/>
</dbReference>
<keyword evidence="1 2" id="KW-0694">RNA-binding</keyword>
<dbReference type="InterPro" id="IPR035979">
    <property type="entry name" value="RBD_domain_sf"/>
</dbReference>
<dbReference type="InterPro" id="IPR012677">
    <property type="entry name" value="Nucleotide-bd_a/b_plait_sf"/>
</dbReference>
<feature type="compositionally biased region" description="Basic residues" evidence="3">
    <location>
        <begin position="321"/>
        <end position="333"/>
    </location>
</feature>
<feature type="compositionally biased region" description="Basic and acidic residues" evidence="3">
    <location>
        <begin position="64"/>
        <end position="92"/>
    </location>
</feature>
<dbReference type="GO" id="GO:0019843">
    <property type="term" value="F:rRNA binding"/>
    <property type="evidence" value="ECO:0007669"/>
    <property type="project" value="TreeGrafter"/>
</dbReference>
<name>A0A8H4VWQ1_9AGAR</name>
<organism evidence="5 6">
    <name type="scientific">Agrocybe pediades</name>
    <dbReference type="NCBI Taxonomy" id="84607"/>
    <lineage>
        <taxon>Eukaryota</taxon>
        <taxon>Fungi</taxon>
        <taxon>Dikarya</taxon>
        <taxon>Basidiomycota</taxon>
        <taxon>Agaricomycotina</taxon>
        <taxon>Agaricomycetes</taxon>
        <taxon>Agaricomycetidae</taxon>
        <taxon>Agaricales</taxon>
        <taxon>Agaricineae</taxon>
        <taxon>Strophariaceae</taxon>
        <taxon>Agrocybe</taxon>
    </lineage>
</organism>
<protein>
    <recommendedName>
        <fullName evidence="4">RRM domain-containing protein</fullName>
    </recommendedName>
</protein>
<dbReference type="InterPro" id="IPR000504">
    <property type="entry name" value="RRM_dom"/>
</dbReference>
<dbReference type="Gene3D" id="3.30.70.330">
    <property type="match status" value="1"/>
</dbReference>
<dbReference type="SMART" id="SM00360">
    <property type="entry name" value="RRM"/>
    <property type="match status" value="1"/>
</dbReference>
<evidence type="ECO:0000256" key="3">
    <source>
        <dbReference type="SAM" id="MobiDB-lite"/>
    </source>
</evidence>
<dbReference type="EMBL" id="JAACJL010000001">
    <property type="protein sequence ID" value="KAF4623130.1"/>
    <property type="molecule type" value="Genomic_DNA"/>
</dbReference>
<reference evidence="5 6" key="1">
    <citation type="submission" date="2019-12" db="EMBL/GenBank/DDBJ databases">
        <authorList>
            <person name="Floudas D."/>
            <person name="Bentzer J."/>
            <person name="Ahren D."/>
            <person name="Johansson T."/>
            <person name="Persson P."/>
            <person name="Tunlid A."/>
        </authorList>
    </citation>
    <scope>NUCLEOTIDE SEQUENCE [LARGE SCALE GENOMIC DNA]</scope>
    <source>
        <strain evidence="5 6">CBS 102.39</strain>
    </source>
</reference>
<accession>A0A8H4VWQ1</accession>
<feature type="compositionally biased region" description="Basic residues" evidence="3">
    <location>
        <begin position="132"/>
        <end position="141"/>
    </location>
</feature>
<sequence length="346" mass="37389">MSSTQKLTKKQKKGLAFRERKSGKGKNGLDDMEANAVPAMEDQDIAGSDSHPVEAPGADHKKKGKEDGNKVGHEGTGKEGKAGGKGKGKAEAGDVSVSVEKVGKGASAKKRKREEDDDGVAEVEGKGDGKEKSKKTSKRKKTGGDKPADGKEAPSKQRFILFLGNLKYTTPREAIEKHFAVCDPPPTVRLLTPKFNSQVAGVQKAKSKGCAFLEFSHRNALQQGLKLHQTMLDGRMINVELTAGGGGKSETRLQKVRERNKALLGQREERIEKEASQDNSFPNLPSRPQRFSATSGLEHQPVTKKTWTVGDVVDGEMHRGGERHRKRGSKKPSKTWGTGVNAIPVG</sequence>
<dbReference type="InterPro" id="IPR034228">
    <property type="entry name" value="Nop6_RRM"/>
</dbReference>
<dbReference type="PROSITE" id="PS50102">
    <property type="entry name" value="RRM"/>
    <property type="match status" value="1"/>
</dbReference>
<feature type="region of interest" description="Disordered" evidence="3">
    <location>
        <begin position="269"/>
        <end position="346"/>
    </location>
</feature>
<evidence type="ECO:0000313" key="6">
    <source>
        <dbReference type="Proteomes" id="UP000521872"/>
    </source>
</evidence>
<feature type="region of interest" description="Disordered" evidence="3">
    <location>
        <begin position="1"/>
        <end position="156"/>
    </location>
</feature>
<dbReference type="AlphaFoldDB" id="A0A8H4VWQ1"/>
<feature type="compositionally biased region" description="Basic and acidic residues" evidence="3">
    <location>
        <begin position="142"/>
        <end position="155"/>
    </location>
</feature>
<evidence type="ECO:0000259" key="4">
    <source>
        <dbReference type="PROSITE" id="PS50102"/>
    </source>
</evidence>
<dbReference type="Proteomes" id="UP000521872">
    <property type="component" value="Unassembled WGS sequence"/>
</dbReference>
<dbReference type="PANTHER" id="PTHR23236">
    <property type="entry name" value="EUKARYOTIC TRANSLATION INITIATION FACTOR 4B/4H"/>
    <property type="match status" value="1"/>
</dbReference>